<evidence type="ECO:0000256" key="3">
    <source>
        <dbReference type="ARBA" id="ARBA00022692"/>
    </source>
</evidence>
<evidence type="ECO:0000313" key="7">
    <source>
        <dbReference type="EMBL" id="CAG4972464.1"/>
    </source>
</evidence>
<dbReference type="Proteomes" id="UP000680116">
    <property type="component" value="Chromosome"/>
</dbReference>
<keyword evidence="8" id="KW-1185">Reference proteome</keyword>
<evidence type="ECO:0000256" key="2">
    <source>
        <dbReference type="ARBA" id="ARBA00007511"/>
    </source>
</evidence>
<sequence length="260" mass="28217">MEALANPEIWIALATLTALELVLGIDNIIFISILAGRLPEAQRDRARKLGILGAAVTRLGLLFMIAWIIGLTAPLFSLFGQAFSWRDLILIGGGLFLIGKATHEIHQKLEGASEQVAPGAATSFMAVIAQIMVLDIVFSLDSIITAVGMVDERWVMVTAIVASIVFMLAFARPISEFVERHPTVKVLALSFLIMIGLVLIADGFGLHIPKGYVYAAMAFSVFVEMINLWIRRRERQGPPVKLHEKYVEGAGAPPGADAGR</sequence>
<feature type="transmembrane region" description="Helical" evidence="6">
    <location>
        <begin position="49"/>
        <end position="69"/>
    </location>
</feature>
<organism evidence="7 8">
    <name type="scientific">Novilysobacter luteus</name>
    <dbReference type="NCBI Taxonomy" id="2822368"/>
    <lineage>
        <taxon>Bacteria</taxon>
        <taxon>Pseudomonadati</taxon>
        <taxon>Pseudomonadota</taxon>
        <taxon>Gammaproteobacteria</taxon>
        <taxon>Lysobacterales</taxon>
        <taxon>Lysobacteraceae</taxon>
        <taxon>Novilysobacter</taxon>
    </lineage>
</organism>
<feature type="transmembrane region" description="Helical" evidence="6">
    <location>
        <begin position="154"/>
        <end position="174"/>
    </location>
</feature>
<evidence type="ECO:0000256" key="5">
    <source>
        <dbReference type="ARBA" id="ARBA00023136"/>
    </source>
</evidence>
<keyword evidence="3 6" id="KW-0812">Transmembrane</keyword>
<reference evidence="7 8" key="1">
    <citation type="submission" date="2021-04" db="EMBL/GenBank/DDBJ databases">
        <authorList>
            <person name="Rodrigo-Torres L."/>
            <person name="Arahal R. D."/>
            <person name="Lucena T."/>
        </authorList>
    </citation>
    <scope>NUCLEOTIDE SEQUENCE [LARGE SCALE GENOMIC DNA]</scope>
    <source>
        <strain evidence="7 8">CECT 30171</strain>
    </source>
</reference>
<dbReference type="PANTHER" id="PTHR30238">
    <property type="entry name" value="MEMBRANE BOUND PREDICTED REDOX MODULATOR"/>
    <property type="match status" value="1"/>
</dbReference>
<accession>A0ABN7R2H9</accession>
<dbReference type="RefSeq" id="WP_215220134.1">
    <property type="nucleotide sequence ID" value="NZ_OU015430.1"/>
</dbReference>
<evidence type="ECO:0000313" key="8">
    <source>
        <dbReference type="Proteomes" id="UP000680116"/>
    </source>
</evidence>
<evidence type="ECO:0000256" key="1">
    <source>
        <dbReference type="ARBA" id="ARBA00004141"/>
    </source>
</evidence>
<comment type="similarity">
    <text evidence="2">Belongs to the TerC family.</text>
</comment>
<dbReference type="EMBL" id="OU015430">
    <property type="protein sequence ID" value="CAG4972464.1"/>
    <property type="molecule type" value="Genomic_DNA"/>
</dbReference>
<feature type="transmembrane region" description="Helical" evidence="6">
    <location>
        <begin position="212"/>
        <end position="230"/>
    </location>
</feature>
<name>A0ABN7R2H9_9GAMM</name>
<evidence type="ECO:0008006" key="9">
    <source>
        <dbReference type="Google" id="ProtNLM"/>
    </source>
</evidence>
<feature type="transmembrane region" description="Helical" evidence="6">
    <location>
        <begin position="186"/>
        <end position="206"/>
    </location>
</feature>
<feature type="transmembrane region" description="Helical" evidence="6">
    <location>
        <begin position="75"/>
        <end position="98"/>
    </location>
</feature>
<dbReference type="Pfam" id="PF03741">
    <property type="entry name" value="TerC"/>
    <property type="match status" value="1"/>
</dbReference>
<feature type="transmembrane region" description="Helical" evidence="6">
    <location>
        <begin position="12"/>
        <end position="37"/>
    </location>
</feature>
<gene>
    <name evidence="7" type="ORF">LYB30171_01211</name>
</gene>
<dbReference type="PANTHER" id="PTHR30238:SF4">
    <property type="entry name" value="SLL1022 PROTEIN"/>
    <property type="match status" value="1"/>
</dbReference>
<keyword evidence="5 6" id="KW-0472">Membrane</keyword>
<proteinExistence type="inferred from homology"/>
<feature type="transmembrane region" description="Helical" evidence="6">
    <location>
        <begin position="119"/>
        <end position="148"/>
    </location>
</feature>
<keyword evidence="4 6" id="KW-1133">Transmembrane helix</keyword>
<comment type="subcellular location">
    <subcellularLocation>
        <location evidence="1">Membrane</location>
        <topology evidence="1">Multi-pass membrane protein</topology>
    </subcellularLocation>
</comment>
<dbReference type="InterPro" id="IPR005496">
    <property type="entry name" value="Integral_membrane_TerC"/>
</dbReference>
<protein>
    <recommendedName>
        <fullName evidence="9">TerC family protein</fullName>
    </recommendedName>
</protein>
<evidence type="ECO:0000256" key="4">
    <source>
        <dbReference type="ARBA" id="ARBA00022989"/>
    </source>
</evidence>
<evidence type="ECO:0000256" key="6">
    <source>
        <dbReference type="SAM" id="Phobius"/>
    </source>
</evidence>